<keyword evidence="7 8" id="KW-0472">Membrane</keyword>
<feature type="transmembrane region" description="Helical" evidence="8">
    <location>
        <begin position="305"/>
        <end position="332"/>
    </location>
</feature>
<evidence type="ECO:0000256" key="5">
    <source>
        <dbReference type="ARBA" id="ARBA00022692"/>
    </source>
</evidence>
<evidence type="ECO:0000256" key="3">
    <source>
        <dbReference type="ARBA" id="ARBA00022475"/>
    </source>
</evidence>
<comment type="caution">
    <text evidence="9">The sequence shown here is derived from an EMBL/GenBank/DDBJ whole genome shotgun (WGS) entry which is preliminary data.</text>
</comment>
<evidence type="ECO:0000256" key="8">
    <source>
        <dbReference type="SAM" id="Phobius"/>
    </source>
</evidence>
<reference evidence="9 10" key="1">
    <citation type="submission" date="2019-07" db="EMBL/GenBank/DDBJ databases">
        <title>Genome sequencing of 100 strains of the haloalkaliphilic chemolithoautotrophic sulfur-oxidizing bacterium Thioalkalivibrio.</title>
        <authorList>
            <person name="Muyzer G."/>
        </authorList>
    </citation>
    <scope>NUCLEOTIDE SEQUENCE [LARGE SCALE GENOMIC DNA]</scope>
    <source>
        <strain evidence="9 10">ASO4-4</strain>
    </source>
</reference>
<dbReference type="PANTHER" id="PTHR30462">
    <property type="entry name" value="INTERMEMBRANE TRANSPORT PROTEIN PQIB-RELATED"/>
    <property type="match status" value="1"/>
</dbReference>
<keyword evidence="4" id="KW-0997">Cell inner membrane</keyword>
<dbReference type="Proteomes" id="UP000318307">
    <property type="component" value="Unassembled WGS sequence"/>
</dbReference>
<feature type="transmembrane region" description="Helical" evidence="8">
    <location>
        <begin position="176"/>
        <end position="195"/>
    </location>
</feature>
<gene>
    <name evidence="9" type="ORF">LZ24_02352</name>
</gene>
<dbReference type="EMBL" id="VLLC01000019">
    <property type="protein sequence ID" value="TWI68881.1"/>
    <property type="molecule type" value="Genomic_DNA"/>
</dbReference>
<dbReference type="RefSeq" id="WP_186443097.1">
    <property type="nucleotide sequence ID" value="NZ_VLLC01000019.1"/>
</dbReference>
<dbReference type="InterPro" id="IPR051800">
    <property type="entry name" value="PqiA-PqiB_transport"/>
</dbReference>
<sequence>MTTPFFYRDWIACPSCDRLHIRPHLLPGQVALCKNCSTRLTGRCLYGTALPLALCLTALVAWVIAMTLPFIAIGFGGQHQTISLPSAVIILIQHQMLPLAIFTGLLLIAAPLTSILILVYLLFFLYHKTKPPFYRFMLKAFSRIRFWDMTDVYLISILVVLVKAMHMADIHLLQGFWAFCIQVFFIRFSFATIPVRDMWQRLSPPGLHPAPLPGKRAMEAGLVPCHTCTRIHRAGPKRCTRCASPLHNRIPQSINRTLALTATAFILYIPANLYPIMITENLGTTIYSTIIGGVILLWETKAYAVASIVFFASVFIPLAKLLALLCLTGSVYFRKNNYPTDLAKIYKITEFIGKWSMVDVFVVATLAAMIQMGSLATIQPGIAATAFAAMVVVTLFAAETFDPRLLWDATLQGKNNNERS</sequence>
<comment type="similarity">
    <text evidence="2">Belongs to the PqiA family.</text>
</comment>
<dbReference type="NCBIfam" id="TIGR00155">
    <property type="entry name" value="pqiA_fam"/>
    <property type="match status" value="1"/>
</dbReference>
<comment type="subcellular location">
    <subcellularLocation>
        <location evidence="1">Cell inner membrane</location>
        <topology evidence="1">Multi-pass membrane protein</topology>
    </subcellularLocation>
</comment>
<keyword evidence="6 8" id="KW-1133">Transmembrane helix</keyword>
<dbReference type="InterPro" id="IPR007498">
    <property type="entry name" value="PqiA-like"/>
</dbReference>
<keyword evidence="3" id="KW-1003">Cell membrane</keyword>
<feature type="transmembrane region" description="Helical" evidence="8">
    <location>
        <begin position="96"/>
        <end position="125"/>
    </location>
</feature>
<dbReference type="GO" id="GO:0005886">
    <property type="term" value="C:plasma membrane"/>
    <property type="evidence" value="ECO:0007669"/>
    <property type="project" value="UniProtKB-SubCell"/>
</dbReference>
<evidence type="ECO:0000256" key="1">
    <source>
        <dbReference type="ARBA" id="ARBA00004429"/>
    </source>
</evidence>
<feature type="transmembrane region" description="Helical" evidence="8">
    <location>
        <begin position="146"/>
        <end position="164"/>
    </location>
</feature>
<dbReference type="InterPro" id="IPR005219">
    <property type="entry name" value="PqiA-like_proteobact"/>
</dbReference>
<evidence type="ECO:0000256" key="2">
    <source>
        <dbReference type="ARBA" id="ARBA00007555"/>
    </source>
</evidence>
<proteinExistence type="inferred from homology"/>
<dbReference type="AlphaFoldDB" id="A0A562RIN0"/>
<keyword evidence="10" id="KW-1185">Reference proteome</keyword>
<feature type="transmembrane region" description="Helical" evidence="8">
    <location>
        <begin position="49"/>
        <end position="76"/>
    </location>
</feature>
<protein>
    <submittedName>
        <fullName evidence="9">Paraquat-inducible protein A</fullName>
    </submittedName>
</protein>
<feature type="transmembrane region" description="Helical" evidence="8">
    <location>
        <begin position="382"/>
        <end position="401"/>
    </location>
</feature>
<evidence type="ECO:0000256" key="4">
    <source>
        <dbReference type="ARBA" id="ARBA00022519"/>
    </source>
</evidence>
<dbReference type="Pfam" id="PF04403">
    <property type="entry name" value="PqiA"/>
    <property type="match status" value="2"/>
</dbReference>
<evidence type="ECO:0000313" key="10">
    <source>
        <dbReference type="Proteomes" id="UP000318307"/>
    </source>
</evidence>
<dbReference type="PANTHER" id="PTHR30462:SF3">
    <property type="entry name" value="INTERMEMBRANE TRANSPORT PROTEIN PQIA"/>
    <property type="match status" value="1"/>
</dbReference>
<accession>A0A562RIN0</accession>
<keyword evidence="5 8" id="KW-0812">Transmembrane</keyword>
<organism evidence="9 10">
    <name type="scientific">Desulfobotulus alkaliphilus</name>
    <dbReference type="NCBI Taxonomy" id="622671"/>
    <lineage>
        <taxon>Bacteria</taxon>
        <taxon>Pseudomonadati</taxon>
        <taxon>Thermodesulfobacteriota</taxon>
        <taxon>Desulfobacteria</taxon>
        <taxon>Desulfobacterales</taxon>
        <taxon>Desulfobacteraceae</taxon>
        <taxon>Desulfobotulus</taxon>
    </lineage>
</organism>
<name>A0A562RIN0_9BACT</name>
<evidence type="ECO:0000313" key="9">
    <source>
        <dbReference type="EMBL" id="TWI68881.1"/>
    </source>
</evidence>
<feature type="transmembrane region" description="Helical" evidence="8">
    <location>
        <begin position="352"/>
        <end position="370"/>
    </location>
</feature>
<evidence type="ECO:0000256" key="6">
    <source>
        <dbReference type="ARBA" id="ARBA00022989"/>
    </source>
</evidence>
<evidence type="ECO:0000256" key="7">
    <source>
        <dbReference type="ARBA" id="ARBA00023136"/>
    </source>
</evidence>
<feature type="transmembrane region" description="Helical" evidence="8">
    <location>
        <begin position="257"/>
        <end position="276"/>
    </location>
</feature>